<dbReference type="Proteomes" id="UP000700596">
    <property type="component" value="Unassembled WGS sequence"/>
</dbReference>
<protein>
    <submittedName>
        <fullName evidence="1">Uncharacterized protein</fullName>
    </submittedName>
</protein>
<keyword evidence="2" id="KW-1185">Reference proteome</keyword>
<dbReference type="EMBL" id="JAGMWT010000015">
    <property type="protein sequence ID" value="KAH7116164.1"/>
    <property type="molecule type" value="Genomic_DNA"/>
</dbReference>
<gene>
    <name evidence="1" type="ORF">B0J11DRAFT_119007</name>
</gene>
<accession>A0A9P9IDU6</accession>
<evidence type="ECO:0000313" key="2">
    <source>
        <dbReference type="Proteomes" id="UP000700596"/>
    </source>
</evidence>
<evidence type="ECO:0000313" key="1">
    <source>
        <dbReference type="EMBL" id="KAH7116164.1"/>
    </source>
</evidence>
<proteinExistence type="predicted"/>
<reference evidence="1" key="1">
    <citation type="journal article" date="2021" name="Nat. Commun.">
        <title>Genetic determinants of endophytism in the Arabidopsis root mycobiome.</title>
        <authorList>
            <person name="Mesny F."/>
            <person name="Miyauchi S."/>
            <person name="Thiergart T."/>
            <person name="Pickel B."/>
            <person name="Atanasova L."/>
            <person name="Karlsson M."/>
            <person name="Huettel B."/>
            <person name="Barry K.W."/>
            <person name="Haridas S."/>
            <person name="Chen C."/>
            <person name="Bauer D."/>
            <person name="Andreopoulos W."/>
            <person name="Pangilinan J."/>
            <person name="LaButti K."/>
            <person name="Riley R."/>
            <person name="Lipzen A."/>
            <person name="Clum A."/>
            <person name="Drula E."/>
            <person name="Henrissat B."/>
            <person name="Kohler A."/>
            <person name="Grigoriev I.V."/>
            <person name="Martin F.M."/>
            <person name="Hacquard S."/>
        </authorList>
    </citation>
    <scope>NUCLEOTIDE SEQUENCE</scope>
    <source>
        <strain evidence="1">MPI-CAGE-CH-0243</strain>
    </source>
</reference>
<sequence>MNIQLDGLENAREGGCLELQVGSVHEVCCLGGGCLRHSCQSPLRHVILSSTVKVLVFLNYSLPIPRRIRSCWNLTYTTHCGCRGLPSPHTMTCQYLPLSLTNIYKSSAQSHRSIHLRPSSVNLHMMILMDSWIPTKLSAIPGAHLASLTVSNPLKTLDHASISPAIFTQHSSSFVMQQKCGLCGRMQSASISIDHEPDMVERVSAQ</sequence>
<name>A0A9P9IDU6_9PLEO</name>
<organism evidence="1 2">
    <name type="scientific">Dendryphion nanum</name>
    <dbReference type="NCBI Taxonomy" id="256645"/>
    <lineage>
        <taxon>Eukaryota</taxon>
        <taxon>Fungi</taxon>
        <taxon>Dikarya</taxon>
        <taxon>Ascomycota</taxon>
        <taxon>Pezizomycotina</taxon>
        <taxon>Dothideomycetes</taxon>
        <taxon>Pleosporomycetidae</taxon>
        <taxon>Pleosporales</taxon>
        <taxon>Torulaceae</taxon>
        <taxon>Dendryphion</taxon>
    </lineage>
</organism>
<dbReference type="AlphaFoldDB" id="A0A9P9IDU6"/>
<comment type="caution">
    <text evidence="1">The sequence shown here is derived from an EMBL/GenBank/DDBJ whole genome shotgun (WGS) entry which is preliminary data.</text>
</comment>